<feature type="binding site" evidence="10">
    <location>
        <position position="345"/>
    </location>
    <ligand>
        <name>GMP</name>
        <dbReference type="ChEBI" id="CHEBI:58115"/>
    </ligand>
</feature>
<reference evidence="13 14" key="1">
    <citation type="journal article" date="2003" name="Nucleic Acids Res.">
        <title>The complete genome sequence and analysis of Corynebacterium diphtheriae NCTC13129.</title>
        <authorList>
            <person name="Cerdeno-Tarraga A.M."/>
            <person name="Efstratiou A."/>
            <person name="Dover L.G."/>
            <person name="Holden M.T.G."/>
            <person name="Pallen M."/>
            <person name="Bentley S.D."/>
            <person name="Besra G.S."/>
            <person name="Churcher C."/>
            <person name="James K.D."/>
            <person name="De Zoysa A."/>
            <person name="Chillingworth T."/>
            <person name="Cronin A."/>
            <person name="Dowd L."/>
            <person name="Feltwell T."/>
            <person name="Hamlin N."/>
            <person name="Holroyd S."/>
            <person name="Jagels K."/>
            <person name="Moule S."/>
            <person name="Quail M.A."/>
            <person name="Rabbinowitsch E."/>
            <person name="Rutherford K."/>
            <person name="Thomson N.R."/>
            <person name="Unwin L."/>
            <person name="Whitehead S."/>
            <person name="Barrell B.G.Parkhill.J."/>
        </authorList>
    </citation>
    <scope>NUCLEOTIDE SEQUENCE [LARGE SCALE GENOMIC DNA]</scope>
    <source>
        <strain evidence="14">ATCC 700971 / NCTC 13129 / Biotype gravis</strain>
    </source>
</reference>
<dbReference type="GO" id="GO:0030145">
    <property type="term" value="F:manganese ion binding"/>
    <property type="evidence" value="ECO:0007669"/>
    <property type="project" value="TreeGrafter"/>
</dbReference>
<dbReference type="GO" id="GO:0003909">
    <property type="term" value="F:DNA ligase activity"/>
    <property type="evidence" value="ECO:0007669"/>
    <property type="project" value="TreeGrafter"/>
</dbReference>
<comment type="catalytic activity">
    <reaction evidence="8">
        <text>a 3'-end 3'-phospho-ribonucleotide-RNA + a 5'-end dephospho-ribonucleoside-RNA + GTP = a ribonucleotidyl-ribonucleotide-RNA + GMP + diphosphate</text>
        <dbReference type="Rhea" id="RHEA:68076"/>
        <dbReference type="Rhea" id="RHEA-COMP:10463"/>
        <dbReference type="Rhea" id="RHEA-COMP:13936"/>
        <dbReference type="Rhea" id="RHEA-COMP:17355"/>
        <dbReference type="ChEBI" id="CHEBI:33019"/>
        <dbReference type="ChEBI" id="CHEBI:37565"/>
        <dbReference type="ChEBI" id="CHEBI:58115"/>
        <dbReference type="ChEBI" id="CHEBI:83062"/>
        <dbReference type="ChEBI" id="CHEBI:138284"/>
        <dbReference type="ChEBI" id="CHEBI:173118"/>
        <dbReference type="EC" id="6.5.1.8"/>
    </reaction>
</comment>
<proteinExistence type="predicted"/>
<feature type="binding site" evidence="10">
    <location>
        <begin position="338"/>
        <end position="341"/>
    </location>
    <ligand>
        <name>GMP</name>
        <dbReference type="ChEBI" id="CHEBI:58115"/>
    </ligand>
</feature>
<keyword evidence="4 10" id="KW-0547">Nucleotide-binding</keyword>
<sequence length="434" mass="48164">MTISRESGPAYPGRWCEPRDPRAQLTSQPPKQALSHELRYVNAEKGSLMRLHNFASIVEDKTVAQAQLVADLPFVYPHVALMPDAHFGKGSSVGTVFGTLRAVIPAAVGVDIGCGMIAVRTHLTHADIQDFALEDLRTAVEDSIPLSPGNYNGWIMDPRTEARTRELAQLAQDTGVDLGHSKNWRQQLGSLGGGNHFIELCLDEDDRVWLFLHSGSRGVGNKIAQKHIKAAQRHCEKHWIQLADKDLAYLVEGTPEFDSYIADLHWAQHFALLNRDEMMDRFLDCVATWSGADRETLELERINCHHNYTQRENHYGKNVWLTRKGAIKADEGDRGLIPGSMGTASYVVEGKGYAPGLKSAPHGAGRVMSRTQAKARFTEADLAARMEGIVYRPGAEFVDEIPDAYKDIDRVMADAAQLVEVKHTLRQILNVKGT</sequence>
<feature type="active site" description="GMP-histidine intermediate" evidence="9">
    <location>
        <position position="362"/>
    </location>
</feature>
<dbReference type="GO" id="GO:0006281">
    <property type="term" value="P:DNA repair"/>
    <property type="evidence" value="ECO:0007669"/>
    <property type="project" value="TreeGrafter"/>
</dbReference>
<evidence type="ECO:0000256" key="11">
    <source>
        <dbReference type="PIRSR" id="PIRSR601233-3"/>
    </source>
</evidence>
<keyword evidence="7 11" id="KW-0464">Manganese</keyword>
<keyword evidence="5" id="KW-0692">RNA repair</keyword>
<dbReference type="GO" id="GO:0006396">
    <property type="term" value="P:RNA processing"/>
    <property type="evidence" value="ECO:0007669"/>
    <property type="project" value="InterPro"/>
</dbReference>
<feature type="binding site" evidence="10">
    <location>
        <begin position="362"/>
        <end position="365"/>
    </location>
    <ligand>
        <name>GMP</name>
        <dbReference type="ChEBI" id="CHEBI:58115"/>
    </ligand>
</feature>
<evidence type="ECO:0000313" key="13">
    <source>
        <dbReference type="EMBL" id="CAE50556.1"/>
    </source>
</evidence>
<dbReference type="KEGG" id="cdi:DIP2025"/>
<feature type="binding site" evidence="11">
    <location>
        <position position="196"/>
    </location>
    <ligand>
        <name>Mn(2+)</name>
        <dbReference type="ChEBI" id="CHEBI:29035"/>
        <label>1</label>
    </ligand>
</feature>
<dbReference type="EMBL" id="BX248359">
    <property type="protein sequence ID" value="CAE50556.1"/>
    <property type="molecule type" value="Genomic_DNA"/>
</dbReference>
<organism evidence="13 14">
    <name type="scientific">Corynebacterium diphtheriae (strain ATCC 700971 / NCTC 13129 / Biotype gravis)</name>
    <dbReference type="NCBI Taxonomy" id="257309"/>
    <lineage>
        <taxon>Bacteria</taxon>
        <taxon>Bacillati</taxon>
        <taxon>Actinomycetota</taxon>
        <taxon>Actinomycetes</taxon>
        <taxon>Mycobacteriales</taxon>
        <taxon>Corynebacteriaceae</taxon>
        <taxon>Corynebacterium</taxon>
    </lineage>
</organism>
<feature type="binding site" evidence="10">
    <location>
        <begin position="306"/>
        <end position="307"/>
    </location>
    <ligand>
        <name>GMP</name>
        <dbReference type="ChEBI" id="CHEBI:58115"/>
    </ligand>
</feature>
<keyword evidence="14" id="KW-1185">Reference proteome</keyword>
<feature type="binding site" evidence="10">
    <location>
        <begin position="195"/>
        <end position="199"/>
    </location>
    <ligand>
        <name>GMP</name>
        <dbReference type="ChEBI" id="CHEBI:58115"/>
    </ligand>
</feature>
<evidence type="ECO:0000256" key="4">
    <source>
        <dbReference type="ARBA" id="ARBA00022741"/>
    </source>
</evidence>
<feature type="binding site" evidence="11">
    <location>
        <position position="111"/>
    </location>
    <ligand>
        <name>Mn(2+)</name>
        <dbReference type="ChEBI" id="CHEBI:29035"/>
        <label>1</label>
    </ligand>
</feature>
<keyword evidence="2" id="KW-0436">Ligase</keyword>
<dbReference type="SUPFAM" id="SSF103365">
    <property type="entry name" value="Hypothetical protein PH1602"/>
    <property type="match status" value="1"/>
</dbReference>
<evidence type="ECO:0000256" key="6">
    <source>
        <dbReference type="ARBA" id="ARBA00023134"/>
    </source>
</evidence>
<dbReference type="InterPro" id="IPR036025">
    <property type="entry name" value="RtcB-like_sf"/>
</dbReference>
<dbReference type="PANTHER" id="PTHR43749:SF2">
    <property type="entry name" value="RNA-SPLICING LIGASE RTCB"/>
    <property type="match status" value="1"/>
</dbReference>
<dbReference type="GO" id="GO:0005525">
    <property type="term" value="F:GTP binding"/>
    <property type="evidence" value="ECO:0007669"/>
    <property type="project" value="UniProtKB-KW"/>
</dbReference>
<gene>
    <name evidence="13" type="ordered locus">DIP2025</name>
</gene>
<evidence type="ECO:0000256" key="9">
    <source>
        <dbReference type="PIRSR" id="PIRSR601233-1"/>
    </source>
</evidence>
<evidence type="ECO:0000256" key="3">
    <source>
        <dbReference type="ARBA" id="ARBA00022723"/>
    </source>
</evidence>
<dbReference type="Pfam" id="PF01139">
    <property type="entry name" value="RtcB"/>
    <property type="match status" value="1"/>
</dbReference>
<evidence type="ECO:0000313" key="14">
    <source>
        <dbReference type="Proteomes" id="UP000002198"/>
    </source>
</evidence>
<evidence type="ECO:0000256" key="8">
    <source>
        <dbReference type="ARBA" id="ARBA00047746"/>
    </source>
</evidence>
<dbReference type="GO" id="GO:0042245">
    <property type="term" value="P:RNA repair"/>
    <property type="evidence" value="ECO:0007669"/>
    <property type="project" value="UniProtKB-KW"/>
</dbReference>
<protein>
    <recommendedName>
        <fullName evidence="1">3'-phosphate/5'-hydroxy nucleic acid ligase</fullName>
        <ecNumber evidence="1">6.5.1.8</ecNumber>
    </recommendedName>
</protein>
<dbReference type="Proteomes" id="UP000002198">
    <property type="component" value="Chromosome"/>
</dbReference>
<evidence type="ECO:0000256" key="12">
    <source>
        <dbReference type="SAM" id="MobiDB-lite"/>
    </source>
</evidence>
<evidence type="ECO:0000256" key="2">
    <source>
        <dbReference type="ARBA" id="ARBA00022598"/>
    </source>
</evidence>
<dbReference type="GO" id="GO:0170057">
    <property type="term" value="F:RNA ligase (GTP) activity"/>
    <property type="evidence" value="ECO:0007669"/>
    <property type="project" value="UniProtKB-EC"/>
</dbReference>
<evidence type="ECO:0000256" key="1">
    <source>
        <dbReference type="ARBA" id="ARBA00012726"/>
    </source>
</evidence>
<keyword evidence="6 10" id="KW-0342">GTP-binding</keyword>
<evidence type="ECO:0000256" key="5">
    <source>
        <dbReference type="ARBA" id="ARBA00022800"/>
    </source>
</evidence>
<feature type="binding site" evidence="11">
    <location>
        <position position="306"/>
    </location>
    <ligand>
        <name>Mn(2+)</name>
        <dbReference type="ChEBI" id="CHEBI:29035"/>
        <label>2</label>
    </ligand>
</feature>
<evidence type="ECO:0000256" key="10">
    <source>
        <dbReference type="PIRSR" id="PIRSR601233-2"/>
    </source>
</evidence>
<dbReference type="EC" id="6.5.1.8" evidence="1"/>
<dbReference type="AlphaFoldDB" id="Q6NF69"/>
<name>Q6NF69_CORDI</name>
<dbReference type="InterPro" id="IPR052915">
    <property type="entry name" value="RtcB-like"/>
</dbReference>
<keyword evidence="3 11" id="KW-0479">Metal-binding</keyword>
<dbReference type="InterPro" id="IPR001233">
    <property type="entry name" value="RtcB"/>
</dbReference>
<dbReference type="HOGENOM" id="CLU_022279_1_1_11"/>
<accession>Q6NF69</accession>
<evidence type="ECO:0000256" key="7">
    <source>
        <dbReference type="ARBA" id="ARBA00023211"/>
    </source>
</evidence>
<comment type="cofactor">
    <cofactor evidence="11">
        <name>Mn(2+)</name>
        <dbReference type="ChEBI" id="CHEBI:29035"/>
    </cofactor>
    <text evidence="11">Binds 2 manganese ions per subunit.</text>
</comment>
<feature type="binding site" evidence="10">
    <location>
        <position position="432"/>
    </location>
    <ligand>
        <name>GMP</name>
        <dbReference type="ChEBI" id="CHEBI:58115"/>
    </ligand>
</feature>
<dbReference type="Gene3D" id="3.90.1860.10">
    <property type="entry name" value="tRNA-splicing ligase RtcB"/>
    <property type="match status" value="1"/>
</dbReference>
<dbReference type="PANTHER" id="PTHR43749">
    <property type="entry name" value="RNA-SPLICING LIGASE RTCB"/>
    <property type="match status" value="1"/>
</dbReference>
<feature type="region of interest" description="Disordered" evidence="12">
    <location>
        <begin position="1"/>
        <end position="32"/>
    </location>
</feature>
<feature type="binding site" evidence="11">
    <location>
        <position position="213"/>
    </location>
    <ligand>
        <name>Mn(2+)</name>
        <dbReference type="ChEBI" id="CHEBI:29035"/>
        <label>2</label>
    </ligand>
</feature>